<comment type="similarity">
    <text evidence="1 4">Belongs to the glycosyl hydrolase 43 family.</text>
</comment>
<keyword evidence="3 4" id="KW-0326">Glycosidase</keyword>
<dbReference type="Pfam" id="PF04616">
    <property type="entry name" value="Glyco_hydro_43"/>
    <property type="match status" value="1"/>
</dbReference>
<dbReference type="RefSeq" id="WP_187591272.1">
    <property type="nucleotide sequence ID" value="NZ_CP060723.1"/>
</dbReference>
<dbReference type="KEGG" id="proe:H9L23_15515"/>
<protein>
    <submittedName>
        <fullName evidence="6">Family 43 glycosylhydrolase</fullName>
    </submittedName>
</protein>
<keyword evidence="7" id="KW-1185">Reference proteome</keyword>
<keyword evidence="2 4" id="KW-0378">Hydrolase</keyword>
<dbReference type="EMBL" id="CP060723">
    <property type="protein sequence ID" value="QNN40550.1"/>
    <property type="molecule type" value="Genomic_DNA"/>
</dbReference>
<dbReference type="AlphaFoldDB" id="A0A7G9QB25"/>
<dbReference type="PANTHER" id="PTHR22925:SF3">
    <property type="entry name" value="GLYCOSYL HYDROLASE FAMILY PROTEIN 43"/>
    <property type="match status" value="1"/>
</dbReference>
<dbReference type="PANTHER" id="PTHR22925">
    <property type="entry name" value="GLYCOSYL HYDROLASE 43 FAMILY MEMBER"/>
    <property type="match status" value="1"/>
</dbReference>
<gene>
    <name evidence="6" type="ORF">H9L23_15515</name>
</gene>
<dbReference type="Gene3D" id="2.115.10.20">
    <property type="entry name" value="Glycosyl hydrolase domain, family 43"/>
    <property type="match status" value="1"/>
</dbReference>
<dbReference type="GO" id="GO:0004553">
    <property type="term" value="F:hydrolase activity, hydrolyzing O-glycosyl compounds"/>
    <property type="evidence" value="ECO:0007669"/>
    <property type="project" value="InterPro"/>
</dbReference>
<evidence type="ECO:0000313" key="7">
    <source>
        <dbReference type="Proteomes" id="UP000515806"/>
    </source>
</evidence>
<dbReference type="Proteomes" id="UP000515806">
    <property type="component" value="Chromosome"/>
</dbReference>
<dbReference type="GO" id="GO:0005975">
    <property type="term" value="P:carbohydrate metabolic process"/>
    <property type="evidence" value="ECO:0007669"/>
    <property type="project" value="InterPro"/>
</dbReference>
<keyword evidence="5" id="KW-0732">Signal</keyword>
<accession>A0A7G9QB25</accession>
<feature type="chain" id="PRO_5028943342" evidence="5">
    <location>
        <begin position="24"/>
        <end position="370"/>
    </location>
</feature>
<dbReference type="SUPFAM" id="SSF75005">
    <property type="entry name" value="Arabinanase/levansucrase/invertase"/>
    <property type="match status" value="1"/>
</dbReference>
<feature type="signal peptide" evidence="5">
    <location>
        <begin position="1"/>
        <end position="23"/>
    </location>
</feature>
<reference evidence="6 7" key="1">
    <citation type="submission" date="2020-08" db="EMBL/GenBank/DDBJ databases">
        <title>Genome sequence of Pedobacter roseus KACC 11594T.</title>
        <authorList>
            <person name="Hyun D.-W."/>
            <person name="Bae J.-W."/>
        </authorList>
    </citation>
    <scope>NUCLEOTIDE SEQUENCE [LARGE SCALE GENOMIC DNA]</scope>
    <source>
        <strain evidence="6 7">KACC 11594</strain>
    </source>
</reference>
<organism evidence="6 7">
    <name type="scientific">Pedobacter roseus</name>
    <dbReference type="NCBI Taxonomy" id="336820"/>
    <lineage>
        <taxon>Bacteria</taxon>
        <taxon>Pseudomonadati</taxon>
        <taxon>Bacteroidota</taxon>
        <taxon>Sphingobacteriia</taxon>
        <taxon>Sphingobacteriales</taxon>
        <taxon>Sphingobacteriaceae</taxon>
        <taxon>Pedobacter</taxon>
    </lineage>
</organism>
<evidence type="ECO:0000256" key="3">
    <source>
        <dbReference type="ARBA" id="ARBA00023295"/>
    </source>
</evidence>
<evidence type="ECO:0000256" key="4">
    <source>
        <dbReference type="RuleBase" id="RU361187"/>
    </source>
</evidence>
<evidence type="ECO:0000256" key="5">
    <source>
        <dbReference type="SAM" id="SignalP"/>
    </source>
</evidence>
<proteinExistence type="inferred from homology"/>
<name>A0A7G9QB25_9SPHI</name>
<evidence type="ECO:0000313" key="6">
    <source>
        <dbReference type="EMBL" id="QNN40550.1"/>
    </source>
</evidence>
<dbReference type="InterPro" id="IPR023296">
    <property type="entry name" value="Glyco_hydro_beta-prop_sf"/>
</dbReference>
<sequence>MLKTKLSLALILFFISFSNSLLAQEKLNAFFPGKIWKDNNGVHINAHGGGIVEYKGTYYWYGEHKIEGEKGNTAQVGVHCYSSKDLYNWKDEGIALAVSDDLKSDIAKGCILERPKVVYNKKTKKFVMWFHLELLGKGYEAARAGVAVADKATGPYTFIKSYRPNAGKMPFYASGTPLTEQVNCDKPANKSDGFFCRDLPGGQMARDMTVFVDDDGKAYHIFSSEENFTLHLAELTPDYLSHTGKFIRIYVGHQTEAPALFKKDGTYYMVGSGCTGWAPNPARWFKSKSIFGPWEFMGNPCEGEKSNITYGGQSTHVLPAPGKKGEFIFMADKWEPKNAIDGRYLWLPVKFDKGDIKISWLDKWDLSIFK</sequence>
<evidence type="ECO:0000256" key="1">
    <source>
        <dbReference type="ARBA" id="ARBA00009865"/>
    </source>
</evidence>
<dbReference type="InterPro" id="IPR006710">
    <property type="entry name" value="Glyco_hydro_43"/>
</dbReference>
<evidence type="ECO:0000256" key="2">
    <source>
        <dbReference type="ARBA" id="ARBA00022801"/>
    </source>
</evidence>
<dbReference type="CDD" id="cd18825">
    <property type="entry name" value="GH43_CtGH43-like"/>
    <property type="match status" value="1"/>
</dbReference>